<dbReference type="NCBIfam" id="TIGR00256">
    <property type="entry name" value="D-aminoacyl-tRNA deacylase"/>
    <property type="match status" value="1"/>
</dbReference>
<dbReference type="PANTHER" id="PTHR10472:SF5">
    <property type="entry name" value="D-AMINOACYL-TRNA DEACYLASE 1"/>
    <property type="match status" value="1"/>
</dbReference>
<comment type="catalytic activity">
    <reaction evidence="4">
        <text>a D-aminoacyl-tRNA + H2O = a tRNA + a D-alpha-amino acid + H(+)</text>
        <dbReference type="Rhea" id="RHEA:13953"/>
        <dbReference type="Rhea" id="RHEA-COMP:10123"/>
        <dbReference type="Rhea" id="RHEA-COMP:10124"/>
        <dbReference type="ChEBI" id="CHEBI:15377"/>
        <dbReference type="ChEBI" id="CHEBI:15378"/>
        <dbReference type="ChEBI" id="CHEBI:59871"/>
        <dbReference type="ChEBI" id="CHEBI:78442"/>
        <dbReference type="ChEBI" id="CHEBI:79333"/>
        <dbReference type="EC" id="3.1.1.96"/>
    </reaction>
</comment>
<sequence length="161" mass="18922">MKIMIQRVKKAHVRIQKTNEKISQIGPGICVLLGIHKNDTEDFIEKMAKKCLNLRLWPDGEKNYMKSLQEMDYEILVDQINKIAKVSQFSLYSKLKGNRLDFHDAMKSNLAEDFYRKFIDYLKENYGFEKVKEGKFGHRMEVGITNDGPLSMMIEKRNEKI</sequence>
<comment type="similarity">
    <text evidence="1 5">Belongs to the DTD family.</text>
</comment>
<evidence type="ECO:0000313" key="7">
    <source>
        <dbReference type="Proteomes" id="UP001439008"/>
    </source>
</evidence>
<accession>A0ABV2AEX4</accession>
<comment type="catalytic activity">
    <reaction evidence="3">
        <text>glycyl-tRNA(Ala) + H2O = tRNA(Ala) + glycine + H(+)</text>
        <dbReference type="Rhea" id="RHEA:53744"/>
        <dbReference type="Rhea" id="RHEA-COMP:9657"/>
        <dbReference type="Rhea" id="RHEA-COMP:13640"/>
        <dbReference type="ChEBI" id="CHEBI:15377"/>
        <dbReference type="ChEBI" id="CHEBI:15378"/>
        <dbReference type="ChEBI" id="CHEBI:57305"/>
        <dbReference type="ChEBI" id="CHEBI:78442"/>
        <dbReference type="ChEBI" id="CHEBI:78522"/>
        <dbReference type="EC" id="3.1.1.96"/>
    </reaction>
</comment>
<dbReference type="EMBL" id="JBDODL010000033">
    <property type="protein sequence ID" value="MES1918251.1"/>
    <property type="molecule type" value="Genomic_DNA"/>
</dbReference>
<dbReference type="InterPro" id="IPR003732">
    <property type="entry name" value="Daa-tRNA_deacyls_DTD"/>
</dbReference>
<reference evidence="6 7" key="1">
    <citation type="journal article" date="2024" name="BMC Biol.">
        <title>Comparative genomics of Ascetosporea gives new insight into the evolutionary basis for animal parasitism in Rhizaria.</title>
        <authorList>
            <person name="Hiltunen Thoren M."/>
            <person name="Onut-Brannstrom I."/>
            <person name="Alfjorden A."/>
            <person name="Peckova H."/>
            <person name="Swords F."/>
            <person name="Hooper C."/>
            <person name="Holzer A.S."/>
            <person name="Bass D."/>
            <person name="Burki F."/>
        </authorList>
    </citation>
    <scope>NUCLEOTIDE SEQUENCE [LARGE SCALE GENOMIC DNA]</scope>
    <source>
        <strain evidence="6">20-A016</strain>
    </source>
</reference>
<dbReference type="Proteomes" id="UP001439008">
    <property type="component" value="Unassembled WGS sequence"/>
</dbReference>
<gene>
    <name evidence="6" type="primary">DTD1</name>
    <name evidence="6" type="ORF">MHBO_000248</name>
</gene>
<keyword evidence="5" id="KW-0694">RNA-binding</keyword>
<keyword evidence="5" id="KW-0963">Cytoplasm</keyword>
<dbReference type="EC" id="3.1.1.96" evidence="2 5"/>
<organism evidence="6 7">
    <name type="scientific">Bonamia ostreae</name>
    <dbReference type="NCBI Taxonomy" id="126728"/>
    <lineage>
        <taxon>Eukaryota</taxon>
        <taxon>Sar</taxon>
        <taxon>Rhizaria</taxon>
        <taxon>Endomyxa</taxon>
        <taxon>Ascetosporea</taxon>
        <taxon>Haplosporida</taxon>
        <taxon>Bonamia</taxon>
    </lineage>
</organism>
<evidence type="ECO:0000313" key="6">
    <source>
        <dbReference type="EMBL" id="MES1918251.1"/>
    </source>
</evidence>
<evidence type="ECO:0000256" key="1">
    <source>
        <dbReference type="ARBA" id="ARBA00009673"/>
    </source>
</evidence>
<comment type="subcellular location">
    <subcellularLocation>
        <location evidence="5">Cytoplasm</location>
    </subcellularLocation>
</comment>
<keyword evidence="5" id="KW-0378">Hydrolase</keyword>
<evidence type="ECO:0000256" key="3">
    <source>
        <dbReference type="ARBA" id="ARBA00047676"/>
    </source>
</evidence>
<keyword evidence="5" id="KW-0820">tRNA-binding</keyword>
<comment type="caution">
    <text evidence="6">The sequence shown here is derived from an EMBL/GenBank/DDBJ whole genome shotgun (WGS) entry which is preliminary data.</text>
</comment>
<dbReference type="Gene3D" id="3.50.80.10">
    <property type="entry name" value="D-tyrosyl-tRNA(Tyr) deacylase"/>
    <property type="match status" value="1"/>
</dbReference>
<evidence type="ECO:0000256" key="4">
    <source>
        <dbReference type="ARBA" id="ARBA00048018"/>
    </source>
</evidence>
<proteinExistence type="inferred from homology"/>
<dbReference type="Pfam" id="PF02580">
    <property type="entry name" value="Tyr_Deacylase"/>
    <property type="match status" value="1"/>
</dbReference>
<evidence type="ECO:0000256" key="2">
    <source>
        <dbReference type="ARBA" id="ARBA00013056"/>
    </source>
</evidence>
<dbReference type="InterPro" id="IPR023509">
    <property type="entry name" value="DTD-like_sf"/>
</dbReference>
<protein>
    <recommendedName>
        <fullName evidence="2 5">D-aminoacyl-tRNA deacylase</fullName>
        <ecNumber evidence="2 5">3.1.1.96</ecNumber>
    </recommendedName>
</protein>
<name>A0ABV2AEX4_9EUKA</name>
<dbReference type="PANTHER" id="PTHR10472">
    <property type="entry name" value="D-TYROSYL-TRNA TYR DEACYLASE"/>
    <property type="match status" value="1"/>
</dbReference>
<evidence type="ECO:0000256" key="5">
    <source>
        <dbReference type="RuleBase" id="RU003470"/>
    </source>
</evidence>
<keyword evidence="7" id="KW-1185">Reference proteome</keyword>
<dbReference type="SUPFAM" id="SSF69500">
    <property type="entry name" value="DTD-like"/>
    <property type="match status" value="1"/>
</dbReference>